<organism evidence="1 2">
    <name type="scientific">Hyalomma asiaticum</name>
    <name type="common">Tick</name>
    <dbReference type="NCBI Taxonomy" id="266040"/>
    <lineage>
        <taxon>Eukaryota</taxon>
        <taxon>Metazoa</taxon>
        <taxon>Ecdysozoa</taxon>
        <taxon>Arthropoda</taxon>
        <taxon>Chelicerata</taxon>
        <taxon>Arachnida</taxon>
        <taxon>Acari</taxon>
        <taxon>Parasitiformes</taxon>
        <taxon>Ixodida</taxon>
        <taxon>Ixodoidea</taxon>
        <taxon>Ixodidae</taxon>
        <taxon>Hyalomminae</taxon>
        <taxon>Hyalomma</taxon>
    </lineage>
</organism>
<proteinExistence type="predicted"/>
<sequence>MASPKTVTGYDPVSMQIINMDTTQSENLPPSEDEVLNDMVRLWRRKQKTLALKDTGGVQQQAAACSAPALHRDAARAALKGGTCKPQWRPQQTPRIGRDELIVVLKPRTTLDLKATFVPGQAGAAVRNLIRDCGEVELTVWAVWDQNVLVCGLNSVPAAERLLGDVMLVVGGRQLPFRGHAKASGDFCKGVINIDPNDTSISLKQKLRWQDGNILCVRKLGNTNVAVVTFEGKRVPRHVYCSDQVMPVRLYKKTIPACHRCGTVGHRADICPRPQSGRCGRCGSQVATTPEGPAEHECTPRCLICGGSHLTGAAECRDKYRKPIKPRLPPSNTKRTSAPKGTPSAGVNNKKKSPPTPGKPGQVKATDNAETRKQAPPFNAWDFPSLENAQTKVSGWVGAASEPLSPSPTEVALQRQNAELRRHTEILAKKIHELEAKLARLAEPQAQAGSSEPMQETEPENLDDRASVASGLSSDSQCTAISVGNMPIMENRLETLERTIADMPGKILEGVRASFRELWQRELPQIVESITPIVTDSVLSIVHGRTGVQFRNSRSRSRSPRPDTRRRTVAPRLTTGSEEHIPAASFPEVMVSLPEAPSPSGIGPAPPK</sequence>
<protein>
    <submittedName>
        <fullName evidence="1">Uncharacterized protein</fullName>
    </submittedName>
</protein>
<dbReference type="EMBL" id="CM023488">
    <property type="protein sequence ID" value="KAH6924441.1"/>
    <property type="molecule type" value="Genomic_DNA"/>
</dbReference>
<name>A0ACB7RRV5_HYAAI</name>
<evidence type="ECO:0000313" key="1">
    <source>
        <dbReference type="EMBL" id="KAH6924441.1"/>
    </source>
</evidence>
<gene>
    <name evidence="1" type="ORF">HPB50_017521</name>
</gene>
<accession>A0ACB7RRV5</accession>
<comment type="caution">
    <text evidence="1">The sequence shown here is derived from an EMBL/GenBank/DDBJ whole genome shotgun (WGS) entry which is preliminary data.</text>
</comment>
<reference evidence="1" key="1">
    <citation type="submission" date="2020-05" db="EMBL/GenBank/DDBJ databases">
        <title>Large-scale comparative analyses of tick genomes elucidate their genetic diversity and vector capacities.</title>
        <authorList>
            <person name="Jia N."/>
            <person name="Wang J."/>
            <person name="Shi W."/>
            <person name="Du L."/>
            <person name="Sun Y."/>
            <person name="Zhan W."/>
            <person name="Jiang J."/>
            <person name="Wang Q."/>
            <person name="Zhang B."/>
            <person name="Ji P."/>
            <person name="Sakyi L.B."/>
            <person name="Cui X."/>
            <person name="Yuan T."/>
            <person name="Jiang B."/>
            <person name="Yang W."/>
            <person name="Lam T.T.-Y."/>
            <person name="Chang Q."/>
            <person name="Ding S."/>
            <person name="Wang X."/>
            <person name="Zhu J."/>
            <person name="Ruan X."/>
            <person name="Zhao L."/>
            <person name="Wei J."/>
            <person name="Que T."/>
            <person name="Du C."/>
            <person name="Cheng J."/>
            <person name="Dai P."/>
            <person name="Han X."/>
            <person name="Huang E."/>
            <person name="Gao Y."/>
            <person name="Liu J."/>
            <person name="Shao H."/>
            <person name="Ye R."/>
            <person name="Li L."/>
            <person name="Wei W."/>
            <person name="Wang X."/>
            <person name="Wang C."/>
            <person name="Yang T."/>
            <person name="Huo Q."/>
            <person name="Li W."/>
            <person name="Guo W."/>
            <person name="Chen H."/>
            <person name="Zhou L."/>
            <person name="Ni X."/>
            <person name="Tian J."/>
            <person name="Zhou Y."/>
            <person name="Sheng Y."/>
            <person name="Liu T."/>
            <person name="Pan Y."/>
            <person name="Xia L."/>
            <person name="Li J."/>
            <person name="Zhao F."/>
            <person name="Cao W."/>
        </authorList>
    </citation>
    <scope>NUCLEOTIDE SEQUENCE</scope>
    <source>
        <strain evidence="1">Hyas-2018</strain>
    </source>
</reference>
<keyword evidence="2" id="KW-1185">Reference proteome</keyword>
<evidence type="ECO:0000313" key="2">
    <source>
        <dbReference type="Proteomes" id="UP000821845"/>
    </source>
</evidence>
<dbReference type="Proteomes" id="UP000821845">
    <property type="component" value="Chromosome 8"/>
</dbReference>